<dbReference type="Proteomes" id="UP000318878">
    <property type="component" value="Unassembled WGS sequence"/>
</dbReference>
<dbReference type="OrthoDB" id="5174394at2"/>
<reference evidence="1 2" key="1">
    <citation type="submission" date="2019-02" db="EMBL/GenBank/DDBJ databases">
        <title>Deep-cultivation of Planctomycetes and their phenomic and genomic characterization uncovers novel biology.</title>
        <authorList>
            <person name="Wiegand S."/>
            <person name="Jogler M."/>
            <person name="Boedeker C."/>
            <person name="Pinto D."/>
            <person name="Vollmers J."/>
            <person name="Rivas-Marin E."/>
            <person name="Kohn T."/>
            <person name="Peeters S.H."/>
            <person name="Heuer A."/>
            <person name="Rast P."/>
            <person name="Oberbeckmann S."/>
            <person name="Bunk B."/>
            <person name="Jeske O."/>
            <person name="Meyerdierks A."/>
            <person name="Storesund J.E."/>
            <person name="Kallscheuer N."/>
            <person name="Luecker S."/>
            <person name="Lage O.M."/>
            <person name="Pohl T."/>
            <person name="Merkel B.J."/>
            <person name="Hornburger P."/>
            <person name="Mueller R.-W."/>
            <person name="Bruemmer F."/>
            <person name="Labrenz M."/>
            <person name="Spormann A.M."/>
            <person name="Op Den Camp H."/>
            <person name="Overmann J."/>
            <person name="Amann R."/>
            <person name="Jetten M.S.M."/>
            <person name="Mascher T."/>
            <person name="Medema M.H."/>
            <person name="Devos D.P."/>
            <person name="Kaster A.-K."/>
            <person name="Ovreas L."/>
            <person name="Rohde M."/>
            <person name="Galperin M.Y."/>
            <person name="Jogler C."/>
        </authorList>
    </citation>
    <scope>NUCLEOTIDE SEQUENCE [LARGE SCALE GENOMIC DNA]</scope>
    <source>
        <strain evidence="1 2">Enr8</strain>
    </source>
</reference>
<dbReference type="Gene3D" id="2.130.10.10">
    <property type="entry name" value="YVTN repeat-like/Quinoprotein amine dehydrogenase"/>
    <property type="match status" value="1"/>
</dbReference>
<dbReference type="SUPFAM" id="SSF69304">
    <property type="entry name" value="Tricorn protease N-terminal domain"/>
    <property type="match status" value="1"/>
</dbReference>
<dbReference type="InterPro" id="IPR015943">
    <property type="entry name" value="WD40/YVTN_repeat-like_dom_sf"/>
</dbReference>
<comment type="caution">
    <text evidence="1">The sequence shown here is derived from an EMBL/GenBank/DDBJ whole genome shotgun (WGS) entry which is preliminary data.</text>
</comment>
<dbReference type="AlphaFoldDB" id="A0A5C5UWJ7"/>
<evidence type="ECO:0000313" key="1">
    <source>
        <dbReference type="EMBL" id="TWT29735.1"/>
    </source>
</evidence>
<name>A0A5C5UWJ7_9BACT</name>
<organism evidence="1 2">
    <name type="scientific">Blastopirellula retiformator</name>
    <dbReference type="NCBI Taxonomy" id="2527970"/>
    <lineage>
        <taxon>Bacteria</taxon>
        <taxon>Pseudomonadati</taxon>
        <taxon>Planctomycetota</taxon>
        <taxon>Planctomycetia</taxon>
        <taxon>Pirellulales</taxon>
        <taxon>Pirellulaceae</taxon>
        <taxon>Blastopirellula</taxon>
    </lineage>
</organism>
<gene>
    <name evidence="1" type="ORF">Enr8_49230</name>
</gene>
<dbReference type="RefSeq" id="WP_146436749.1">
    <property type="nucleotide sequence ID" value="NZ_SJPF01000007.1"/>
</dbReference>
<evidence type="ECO:0000313" key="2">
    <source>
        <dbReference type="Proteomes" id="UP000318878"/>
    </source>
</evidence>
<proteinExistence type="predicted"/>
<sequence>MQTNKLSRRDLLKTGLAAGAAITCWPSGKAFAATSFESKLPVKVVTQEPKHHWFGYYDKLQFDPTGRYLLSMEIDFEHRKPTAADEIALGMIDLKNGNKWTELGKTTAWGWQQGCMLQWLPGSDAKVIWNTRGDDSYGSRILDIKSGDTLEVDQPVYALSPDRKSAVTADFRRINDVRPGYGYVGFPDPYADDDAPAESGIFYVDLTTGKSKLLISLADIVKVGKVPWDGPGVKHYVNHLLVNPDGTRFEFLHRSRLSTGKWKTRMLTANMEGGDIRVLDDNGMTSHFIWRDPQHLLAWSNQPSHGGAFYLFRDAEQPEVVEAVGTDVMTRDGHCTYLPNRDWIVNDTYPDRDRYQTVYLYHVPTGKRIDVAKFKAPKAYTGEWRCDTHPRHSPDGKTLVVDAPFEDQGRQLHLVDISSIVG</sequence>
<keyword evidence="2" id="KW-1185">Reference proteome</keyword>
<accession>A0A5C5UWJ7</accession>
<dbReference type="EMBL" id="SJPF01000007">
    <property type="protein sequence ID" value="TWT29735.1"/>
    <property type="molecule type" value="Genomic_DNA"/>
</dbReference>
<dbReference type="InterPro" id="IPR006311">
    <property type="entry name" value="TAT_signal"/>
</dbReference>
<protein>
    <submittedName>
        <fullName evidence="1">Uncharacterized protein</fullName>
    </submittedName>
</protein>
<dbReference type="PROSITE" id="PS51318">
    <property type="entry name" value="TAT"/>
    <property type="match status" value="1"/>
</dbReference>